<sequence length="350" mass="36754">MSLINKMLQDLDARGSHADAAEPNVKPVQRQRAPMTVPLALGAGLLLVLAAAGWFGWRYVTRVPTVAVAAAPSVLMTQESAPASVPAPVPVPVPALLPAPAPVPQTPAALATAADVPVAAPGAAVRKEQGAAKAPRAAQRAVPADAATPAPASVFDTGRQTSAPQRAESEYRRALAHLQEGRIGDAIAALEQALKLDPGHEAARQTLVGLLIENKRPDEAMRQLQLALAADPRQPAMAMLLARLQIERGAAGIDTLQRSLAYAAGNADYHAFLAGALQRLQRHGEAAEQYMAALRANPQNGVWLMGLGISLQADKRNADARDAFQRAKASASLVPELQAFVERKLLQLGQ</sequence>
<evidence type="ECO:0000256" key="4">
    <source>
        <dbReference type="SAM" id="MobiDB-lite"/>
    </source>
</evidence>
<accession>A0A2G8SYX2</accession>
<feature type="transmembrane region" description="Helical" evidence="5">
    <location>
        <begin position="36"/>
        <end position="57"/>
    </location>
</feature>
<dbReference type="Pfam" id="PF14559">
    <property type="entry name" value="TPR_19"/>
    <property type="match status" value="1"/>
</dbReference>
<dbReference type="OrthoDB" id="5406098at2"/>
<feature type="repeat" description="TPR" evidence="3">
    <location>
        <begin position="167"/>
        <end position="200"/>
    </location>
</feature>
<dbReference type="EMBL" id="PDOB01000025">
    <property type="protein sequence ID" value="PIL38999.1"/>
    <property type="molecule type" value="Genomic_DNA"/>
</dbReference>
<feature type="region of interest" description="Disordered" evidence="4">
    <location>
        <begin position="129"/>
        <end position="166"/>
    </location>
</feature>
<dbReference type="PROSITE" id="PS50005">
    <property type="entry name" value="TPR"/>
    <property type="match status" value="1"/>
</dbReference>
<dbReference type="InterPro" id="IPR051012">
    <property type="entry name" value="CellSynth/LPSAsmb/PSIAsmb"/>
</dbReference>
<dbReference type="Proteomes" id="UP000228593">
    <property type="component" value="Unassembled WGS sequence"/>
</dbReference>
<evidence type="ECO:0000313" key="6">
    <source>
        <dbReference type="EMBL" id="PIL38999.1"/>
    </source>
</evidence>
<dbReference type="Pfam" id="PF13432">
    <property type="entry name" value="TPR_16"/>
    <property type="match status" value="1"/>
</dbReference>
<gene>
    <name evidence="6" type="ORF">CR103_15065</name>
</gene>
<evidence type="ECO:0000313" key="7">
    <source>
        <dbReference type="Proteomes" id="UP000228593"/>
    </source>
</evidence>
<dbReference type="RefSeq" id="WP_099916795.1">
    <property type="nucleotide sequence ID" value="NZ_BMHS01000028.1"/>
</dbReference>
<keyword evidence="5" id="KW-0812">Transmembrane</keyword>
<dbReference type="Gene3D" id="1.25.40.10">
    <property type="entry name" value="Tetratricopeptide repeat domain"/>
    <property type="match status" value="2"/>
</dbReference>
<organism evidence="6 7">
    <name type="scientific">Massilia psychrophila</name>
    <dbReference type="NCBI Taxonomy" id="1603353"/>
    <lineage>
        <taxon>Bacteria</taxon>
        <taxon>Pseudomonadati</taxon>
        <taxon>Pseudomonadota</taxon>
        <taxon>Betaproteobacteria</taxon>
        <taxon>Burkholderiales</taxon>
        <taxon>Oxalobacteraceae</taxon>
        <taxon>Telluria group</taxon>
        <taxon>Massilia</taxon>
    </lineage>
</organism>
<dbReference type="InterPro" id="IPR019734">
    <property type="entry name" value="TPR_rpt"/>
</dbReference>
<evidence type="ECO:0000256" key="2">
    <source>
        <dbReference type="ARBA" id="ARBA00022803"/>
    </source>
</evidence>
<keyword evidence="5" id="KW-1133">Transmembrane helix</keyword>
<dbReference type="SMART" id="SM00028">
    <property type="entry name" value="TPR"/>
    <property type="match status" value="2"/>
</dbReference>
<protein>
    <submittedName>
        <fullName evidence="6">Uncharacterized protein</fullName>
    </submittedName>
</protein>
<reference evidence="6 7" key="1">
    <citation type="submission" date="2017-10" db="EMBL/GenBank/DDBJ databases">
        <title>Massilia psychrophilum sp. nov., a novel purple-pigmented bacterium isolated from Tianshan glacier, Xinjiang Municipality, China.</title>
        <authorList>
            <person name="Wang H."/>
        </authorList>
    </citation>
    <scope>NUCLEOTIDE SEQUENCE [LARGE SCALE GENOMIC DNA]</scope>
    <source>
        <strain evidence="6 7">JCM 30813</strain>
    </source>
</reference>
<dbReference type="AlphaFoldDB" id="A0A2G8SYX2"/>
<keyword evidence="5" id="KW-0472">Membrane</keyword>
<evidence type="ECO:0000256" key="1">
    <source>
        <dbReference type="ARBA" id="ARBA00022737"/>
    </source>
</evidence>
<evidence type="ECO:0000256" key="5">
    <source>
        <dbReference type="SAM" id="Phobius"/>
    </source>
</evidence>
<keyword evidence="7" id="KW-1185">Reference proteome</keyword>
<keyword evidence="1" id="KW-0677">Repeat</keyword>
<keyword evidence="2 3" id="KW-0802">TPR repeat</keyword>
<dbReference type="InterPro" id="IPR011990">
    <property type="entry name" value="TPR-like_helical_dom_sf"/>
</dbReference>
<comment type="caution">
    <text evidence="6">The sequence shown here is derived from an EMBL/GenBank/DDBJ whole genome shotgun (WGS) entry which is preliminary data.</text>
</comment>
<proteinExistence type="predicted"/>
<feature type="compositionally biased region" description="Low complexity" evidence="4">
    <location>
        <begin position="131"/>
        <end position="152"/>
    </location>
</feature>
<dbReference type="PANTHER" id="PTHR45586:SF1">
    <property type="entry name" value="LIPOPOLYSACCHARIDE ASSEMBLY PROTEIN B"/>
    <property type="match status" value="1"/>
</dbReference>
<evidence type="ECO:0000256" key="3">
    <source>
        <dbReference type="PROSITE-ProRule" id="PRU00339"/>
    </source>
</evidence>
<dbReference type="SUPFAM" id="SSF48452">
    <property type="entry name" value="TPR-like"/>
    <property type="match status" value="1"/>
</dbReference>
<name>A0A2G8SYX2_9BURK</name>
<dbReference type="PANTHER" id="PTHR45586">
    <property type="entry name" value="TPR REPEAT-CONTAINING PROTEIN PA4667"/>
    <property type="match status" value="1"/>
</dbReference>